<dbReference type="Proteomes" id="UP001555826">
    <property type="component" value="Unassembled WGS sequence"/>
</dbReference>
<dbReference type="PANTHER" id="PTHR42912">
    <property type="entry name" value="METHYLTRANSFERASE"/>
    <property type="match status" value="1"/>
</dbReference>
<dbReference type="CDD" id="cd02440">
    <property type="entry name" value="AdoMet_MTases"/>
    <property type="match status" value="1"/>
</dbReference>
<dbReference type="InterPro" id="IPR050508">
    <property type="entry name" value="Methyltransf_Superfamily"/>
</dbReference>
<keyword evidence="2" id="KW-0489">Methyltransferase</keyword>
<proteinExistence type="predicted"/>
<sequence length="200" mass="21730">MSSDRVRQAYSAMAGVYLERLATMDVVHPDDRRLIERFLTDLGGPVLDLGCGPGHLSAHLHAAGCDVTGLDLVPEFLAHARATYPDVPFLQDSLTALDRPDGSVAGVLSWYSLIHQEPEELDGSLAEVRRVLAPGGALVIGFFEGPVREPFAHRVTTAHRWPVEEMSARLAAHGLAERERLFRGQDGERRPHGAIAAVAV</sequence>
<evidence type="ECO:0000313" key="2">
    <source>
        <dbReference type="EMBL" id="MEW9267174.1"/>
    </source>
</evidence>
<keyword evidence="3" id="KW-1185">Reference proteome</keyword>
<gene>
    <name evidence="2" type="ORF">AB1207_20675</name>
</gene>
<protein>
    <submittedName>
        <fullName evidence="2">Class I SAM-dependent methyltransferase</fullName>
        <ecNumber evidence="2">2.1.1.-</ecNumber>
    </submittedName>
</protein>
<accession>A0ABV3PC07</accession>
<dbReference type="GO" id="GO:0008168">
    <property type="term" value="F:methyltransferase activity"/>
    <property type="evidence" value="ECO:0007669"/>
    <property type="project" value="UniProtKB-KW"/>
</dbReference>
<organism evidence="2 3">
    <name type="scientific">Kineococcus endophyticus</name>
    <dbReference type="NCBI Taxonomy" id="1181883"/>
    <lineage>
        <taxon>Bacteria</taxon>
        <taxon>Bacillati</taxon>
        <taxon>Actinomycetota</taxon>
        <taxon>Actinomycetes</taxon>
        <taxon>Kineosporiales</taxon>
        <taxon>Kineosporiaceae</taxon>
        <taxon>Kineococcus</taxon>
    </lineage>
</organism>
<dbReference type="EC" id="2.1.1.-" evidence="2"/>
<dbReference type="Pfam" id="PF13649">
    <property type="entry name" value="Methyltransf_25"/>
    <property type="match status" value="1"/>
</dbReference>
<dbReference type="SUPFAM" id="SSF53335">
    <property type="entry name" value="S-adenosyl-L-methionine-dependent methyltransferases"/>
    <property type="match status" value="1"/>
</dbReference>
<dbReference type="GO" id="GO:0032259">
    <property type="term" value="P:methylation"/>
    <property type="evidence" value="ECO:0007669"/>
    <property type="project" value="UniProtKB-KW"/>
</dbReference>
<evidence type="ECO:0000259" key="1">
    <source>
        <dbReference type="Pfam" id="PF13649"/>
    </source>
</evidence>
<dbReference type="Gene3D" id="3.40.50.150">
    <property type="entry name" value="Vaccinia Virus protein VP39"/>
    <property type="match status" value="1"/>
</dbReference>
<dbReference type="EMBL" id="JBFNQN010000016">
    <property type="protein sequence ID" value="MEW9267174.1"/>
    <property type="molecule type" value="Genomic_DNA"/>
</dbReference>
<dbReference type="InterPro" id="IPR029063">
    <property type="entry name" value="SAM-dependent_MTases_sf"/>
</dbReference>
<evidence type="ECO:0000313" key="3">
    <source>
        <dbReference type="Proteomes" id="UP001555826"/>
    </source>
</evidence>
<dbReference type="InterPro" id="IPR041698">
    <property type="entry name" value="Methyltransf_25"/>
</dbReference>
<keyword evidence="2" id="KW-0808">Transferase</keyword>
<reference evidence="2 3" key="1">
    <citation type="submission" date="2024-07" db="EMBL/GenBank/DDBJ databases">
        <authorList>
            <person name="Thanompreechachai J."/>
            <person name="Duangmal K."/>
        </authorList>
    </citation>
    <scope>NUCLEOTIDE SEQUENCE [LARGE SCALE GENOMIC DNA]</scope>
    <source>
        <strain evidence="2 3">KCTC 19886</strain>
    </source>
</reference>
<dbReference type="RefSeq" id="WP_367640403.1">
    <property type="nucleotide sequence ID" value="NZ_JBFNQN010000016.1"/>
</dbReference>
<name>A0ABV3PC07_9ACTN</name>
<feature type="domain" description="Methyltransferase" evidence="1">
    <location>
        <begin position="46"/>
        <end position="136"/>
    </location>
</feature>
<comment type="caution">
    <text evidence="2">The sequence shown here is derived from an EMBL/GenBank/DDBJ whole genome shotgun (WGS) entry which is preliminary data.</text>
</comment>